<dbReference type="EMBL" id="FLUL01000001">
    <property type="protein sequence ID" value="SBW00201.1"/>
    <property type="molecule type" value="Genomic_DNA"/>
</dbReference>
<accession>A0A212JLB3</accession>
<evidence type="ECO:0000259" key="2">
    <source>
        <dbReference type="Pfam" id="PF04015"/>
    </source>
</evidence>
<protein>
    <recommendedName>
        <fullName evidence="2">DUF362 domain-containing protein</fullName>
    </recommendedName>
</protein>
<evidence type="ECO:0000313" key="3">
    <source>
        <dbReference type="EMBL" id="SBW00201.1"/>
    </source>
</evidence>
<reference evidence="3" key="1">
    <citation type="submission" date="2016-04" db="EMBL/GenBank/DDBJ databases">
        <authorList>
            <person name="Evans L.H."/>
            <person name="Alamgir A."/>
            <person name="Owens N."/>
            <person name="Weber N.D."/>
            <person name="Virtaneva K."/>
            <person name="Barbian K."/>
            <person name="Babar A."/>
            <person name="Rosenke K."/>
        </authorList>
    </citation>
    <scope>NUCLEOTIDE SEQUENCE</scope>
    <source>
        <strain evidence="3">86-2</strain>
    </source>
</reference>
<dbReference type="InterPro" id="IPR007160">
    <property type="entry name" value="DUF362"/>
</dbReference>
<dbReference type="Pfam" id="PF04015">
    <property type="entry name" value="DUF362"/>
    <property type="match status" value="1"/>
</dbReference>
<keyword evidence="1" id="KW-0732">Signal</keyword>
<name>A0A212JLB3_9BACT</name>
<feature type="chain" id="PRO_5013369968" description="DUF362 domain-containing protein" evidence="1">
    <location>
        <begin position="26"/>
        <end position="383"/>
    </location>
</feature>
<proteinExistence type="predicted"/>
<sequence>MERRKFFKSLVMGGLGATVSPILKAAPTLTSTDIKPETNIKDALSIPRTESSMPGKYPGKVVRVNHSLAVAEGKPSEETVFEMLKESMLKLTGESDLNKAWLQFVGKDDVIGLKVNPVAGKLLTTSHAVTQAVIKQLEDAGISRSNMVIWDRREMQLHETGYTEENYPGITITGTECEDASGSYYNSEGKLYSEERIDKDHYFYADVEGEYDAYTMPFMVNGGKYSYFTKICSQKVTKIINLPVLKNAGSSVTLCLKNLAFGSISNTARLHKDLWHETSAYVCAFPPLRDKVVLNIVDGLIGCFEGGPAANPQFICNYNTILVGTDPVAVDRIGHDIVIAKRIEEGIQSEDKPAALKFMHLAEELKLGVANRNKIDLTEVNLA</sequence>
<gene>
    <name evidence="3" type="ORF">KL86DYS2_11807</name>
</gene>
<dbReference type="AlphaFoldDB" id="A0A212JLB3"/>
<organism evidence="3">
    <name type="scientific">uncultured Dysgonomonas sp</name>
    <dbReference type="NCBI Taxonomy" id="206096"/>
    <lineage>
        <taxon>Bacteria</taxon>
        <taxon>Pseudomonadati</taxon>
        <taxon>Bacteroidota</taxon>
        <taxon>Bacteroidia</taxon>
        <taxon>Bacteroidales</taxon>
        <taxon>Dysgonomonadaceae</taxon>
        <taxon>Dysgonomonas</taxon>
        <taxon>environmental samples</taxon>
    </lineage>
</organism>
<feature type="signal peptide" evidence="1">
    <location>
        <begin position="1"/>
        <end position="25"/>
    </location>
</feature>
<feature type="domain" description="DUF362" evidence="2">
    <location>
        <begin position="234"/>
        <end position="334"/>
    </location>
</feature>
<evidence type="ECO:0000256" key="1">
    <source>
        <dbReference type="SAM" id="SignalP"/>
    </source>
</evidence>
<dbReference type="RefSeq" id="WP_296949284.1">
    <property type="nucleotide sequence ID" value="NZ_LT599021.1"/>
</dbReference>